<dbReference type="EMBL" id="VTZN01000273">
    <property type="protein sequence ID" value="KAA1244957.1"/>
    <property type="molecule type" value="Genomic_DNA"/>
</dbReference>
<evidence type="ECO:0000256" key="1">
    <source>
        <dbReference type="ARBA" id="ARBA00001957"/>
    </source>
</evidence>
<dbReference type="Gene3D" id="3.40.50.12780">
    <property type="entry name" value="N-terminal domain of ligase-like"/>
    <property type="match status" value="1"/>
</dbReference>
<dbReference type="Gene3D" id="3.30.559.10">
    <property type="entry name" value="Chloramphenicol acetyltransferase-like domain"/>
    <property type="match status" value="1"/>
</dbReference>
<dbReference type="SUPFAM" id="SSF47336">
    <property type="entry name" value="ACP-like"/>
    <property type="match status" value="1"/>
</dbReference>
<dbReference type="GO" id="GO:0005829">
    <property type="term" value="C:cytosol"/>
    <property type="evidence" value="ECO:0007669"/>
    <property type="project" value="TreeGrafter"/>
</dbReference>
<comment type="cofactor">
    <cofactor evidence="1">
        <name>pantetheine 4'-phosphate</name>
        <dbReference type="ChEBI" id="CHEBI:47942"/>
    </cofactor>
</comment>
<gene>
    <name evidence="6" type="ORF">F0Q45_24570</name>
</gene>
<dbReference type="Pfam" id="PF00668">
    <property type="entry name" value="Condensation"/>
    <property type="match status" value="1"/>
</dbReference>
<comment type="caution">
    <text evidence="6">The sequence shown here is derived from an EMBL/GenBank/DDBJ whole genome shotgun (WGS) entry which is preliminary data.</text>
</comment>
<feature type="non-terminal residue" evidence="6">
    <location>
        <position position="1"/>
    </location>
</feature>
<evidence type="ECO:0000313" key="7">
    <source>
        <dbReference type="Proteomes" id="UP000324701"/>
    </source>
</evidence>
<dbReference type="InterPro" id="IPR036736">
    <property type="entry name" value="ACP-like_sf"/>
</dbReference>
<dbReference type="Pfam" id="PF00501">
    <property type="entry name" value="AMP-binding"/>
    <property type="match status" value="1"/>
</dbReference>
<evidence type="ECO:0000256" key="4">
    <source>
        <dbReference type="ARBA" id="ARBA00022737"/>
    </source>
</evidence>
<dbReference type="FunFam" id="3.40.50.12780:FF:000012">
    <property type="entry name" value="Non-ribosomal peptide synthetase"/>
    <property type="match status" value="1"/>
</dbReference>
<dbReference type="InterPro" id="IPR009081">
    <property type="entry name" value="PP-bd_ACP"/>
</dbReference>
<dbReference type="UniPathway" id="UPA00011"/>
<dbReference type="PROSITE" id="PS50075">
    <property type="entry name" value="CARRIER"/>
    <property type="match status" value="1"/>
</dbReference>
<dbReference type="GO" id="GO:0009403">
    <property type="term" value="P:toxin biosynthetic process"/>
    <property type="evidence" value="ECO:0007669"/>
    <property type="project" value="UniProtKB-ARBA"/>
</dbReference>
<dbReference type="SUPFAM" id="SSF52777">
    <property type="entry name" value="CoA-dependent acyltransferases"/>
    <property type="match status" value="3"/>
</dbReference>
<feature type="non-terminal residue" evidence="6">
    <location>
        <position position="1422"/>
    </location>
</feature>
<dbReference type="Pfam" id="PF08242">
    <property type="entry name" value="Methyltransf_12"/>
    <property type="match status" value="1"/>
</dbReference>
<accession>A0A5B1B8D2</accession>
<dbReference type="CDD" id="cd19540">
    <property type="entry name" value="LCL_NRPS-like"/>
    <property type="match status" value="1"/>
</dbReference>
<keyword evidence="2" id="KW-0596">Phosphopantetheine</keyword>
<dbReference type="InterPro" id="IPR020845">
    <property type="entry name" value="AMP-binding_CS"/>
</dbReference>
<dbReference type="PROSITE" id="PS00012">
    <property type="entry name" value="PHOSPHOPANTETHEINE"/>
    <property type="match status" value="1"/>
</dbReference>
<dbReference type="InterPro" id="IPR006162">
    <property type="entry name" value="Ppantetheine_attach_site"/>
</dbReference>
<dbReference type="GO" id="GO:0072330">
    <property type="term" value="P:monocarboxylic acid biosynthetic process"/>
    <property type="evidence" value="ECO:0007669"/>
    <property type="project" value="UniProtKB-ARBA"/>
</dbReference>
<proteinExistence type="predicted"/>
<evidence type="ECO:0000256" key="2">
    <source>
        <dbReference type="ARBA" id="ARBA00022450"/>
    </source>
</evidence>
<dbReference type="GO" id="GO:0031177">
    <property type="term" value="F:phosphopantetheine binding"/>
    <property type="evidence" value="ECO:0007669"/>
    <property type="project" value="InterPro"/>
</dbReference>
<dbReference type="Gene3D" id="3.40.50.150">
    <property type="entry name" value="Vaccinia Virus protein VP39"/>
    <property type="match status" value="1"/>
</dbReference>
<dbReference type="InterPro" id="IPR029063">
    <property type="entry name" value="SAM-dependent_MTases_sf"/>
</dbReference>
<dbReference type="InterPro" id="IPR001242">
    <property type="entry name" value="Condensation_dom"/>
</dbReference>
<reference evidence="6 7" key="1">
    <citation type="submission" date="2019-09" db="EMBL/GenBank/DDBJ databases">
        <title>Report of infection by Mycobacterium simiae a patient suffering from pulmonary tuberculosis.</title>
        <authorList>
            <person name="Mohanty P.S."/>
            <person name="Bansal A.K."/>
            <person name="Singh H."/>
            <person name="Sharma S."/>
            <person name="Patil S.A."/>
            <person name="Upadhaya P."/>
            <person name="Singh P.K."/>
            <person name="Kumar D."/>
            <person name="Kumar S."/>
            <person name="Singh R.K."/>
            <person name="Chaudhary B."/>
        </authorList>
    </citation>
    <scope>NUCLEOTIDE SEQUENCE [LARGE SCALE GENOMIC DNA]</scope>
    <source>
        <strain evidence="6 7">JAL-560-SIM</strain>
    </source>
</reference>
<dbReference type="InterPro" id="IPR010071">
    <property type="entry name" value="AA_adenyl_dom"/>
</dbReference>
<dbReference type="Gene3D" id="1.10.1200.10">
    <property type="entry name" value="ACP-like"/>
    <property type="match status" value="1"/>
</dbReference>
<dbReference type="InterPro" id="IPR045851">
    <property type="entry name" value="AMP-bd_C_sf"/>
</dbReference>
<dbReference type="FunFam" id="2.30.38.10:FF:000001">
    <property type="entry name" value="Non-ribosomal peptide synthetase PvdI"/>
    <property type="match status" value="1"/>
</dbReference>
<dbReference type="GO" id="GO:0003824">
    <property type="term" value="F:catalytic activity"/>
    <property type="evidence" value="ECO:0007669"/>
    <property type="project" value="InterPro"/>
</dbReference>
<dbReference type="FunFam" id="1.10.1200.10:FF:000016">
    <property type="entry name" value="Non-ribosomal peptide synthase"/>
    <property type="match status" value="1"/>
</dbReference>
<dbReference type="InterPro" id="IPR000873">
    <property type="entry name" value="AMP-dep_synth/lig_dom"/>
</dbReference>
<evidence type="ECO:0000256" key="3">
    <source>
        <dbReference type="ARBA" id="ARBA00022553"/>
    </source>
</evidence>
<dbReference type="Pfam" id="PF00550">
    <property type="entry name" value="PP-binding"/>
    <property type="match status" value="1"/>
</dbReference>
<dbReference type="Proteomes" id="UP000324701">
    <property type="component" value="Unassembled WGS sequence"/>
</dbReference>
<dbReference type="GO" id="GO:0008610">
    <property type="term" value="P:lipid biosynthetic process"/>
    <property type="evidence" value="ECO:0007669"/>
    <property type="project" value="UniProtKB-ARBA"/>
</dbReference>
<evidence type="ECO:0000259" key="5">
    <source>
        <dbReference type="PROSITE" id="PS50075"/>
    </source>
</evidence>
<keyword evidence="7" id="KW-1185">Reference proteome</keyword>
<keyword evidence="4" id="KW-0677">Repeat</keyword>
<name>A0A5B1B8D2_MYCSI</name>
<dbReference type="GO" id="GO:0043041">
    <property type="term" value="P:amino acid activation for nonribosomal peptide biosynthetic process"/>
    <property type="evidence" value="ECO:0007669"/>
    <property type="project" value="TreeGrafter"/>
</dbReference>
<dbReference type="FunFam" id="3.40.50.980:FF:000001">
    <property type="entry name" value="Non-ribosomal peptide synthetase"/>
    <property type="match status" value="1"/>
</dbReference>
<dbReference type="SUPFAM" id="SSF53335">
    <property type="entry name" value="S-adenosyl-L-methionine-dependent methyltransferases"/>
    <property type="match status" value="1"/>
</dbReference>
<dbReference type="SMART" id="SM00823">
    <property type="entry name" value="PKS_PP"/>
    <property type="match status" value="1"/>
</dbReference>
<dbReference type="CDD" id="cd02440">
    <property type="entry name" value="AdoMet_MTases"/>
    <property type="match status" value="1"/>
</dbReference>
<dbReference type="RefSeq" id="WP_149656372.1">
    <property type="nucleotide sequence ID" value="NZ_VTZN01000273.1"/>
</dbReference>
<dbReference type="NCBIfam" id="TIGR01733">
    <property type="entry name" value="AA-adenyl-dom"/>
    <property type="match status" value="1"/>
</dbReference>
<dbReference type="Gene3D" id="3.30.559.30">
    <property type="entry name" value="Nonribosomal peptide synthetase, condensation domain"/>
    <property type="match status" value="2"/>
</dbReference>
<dbReference type="PANTHER" id="PTHR45527:SF1">
    <property type="entry name" value="FATTY ACID SYNTHASE"/>
    <property type="match status" value="1"/>
</dbReference>
<organism evidence="6 7">
    <name type="scientific">Mycobacterium simiae</name>
    <name type="common">Mycobacterium habana</name>
    <dbReference type="NCBI Taxonomy" id="1784"/>
    <lineage>
        <taxon>Bacteria</taxon>
        <taxon>Bacillati</taxon>
        <taxon>Actinomycetota</taxon>
        <taxon>Actinomycetes</taxon>
        <taxon>Mycobacteriales</taxon>
        <taxon>Mycobacteriaceae</taxon>
        <taxon>Mycobacterium</taxon>
        <taxon>Mycobacterium simiae complex</taxon>
    </lineage>
</organism>
<dbReference type="PANTHER" id="PTHR45527">
    <property type="entry name" value="NONRIBOSOMAL PEPTIDE SYNTHETASE"/>
    <property type="match status" value="1"/>
</dbReference>
<sequence length="1422" mass="154665">LAFPGLAVEATPVSTHTAKFDLSIQLFEIPDADGQPQRMPGFMEYATDLFDHATVEAFAGYYIHILQAVTAKAGLRIDTLEITTPSQREQLLAAHAKADIPDATLPELFAAQVARTPNATAVRDDRQSVTYAELAARADRLAARLKAAGAPRETIIAVALHRGVELMTALLAISQTGAAYLPIDPMYSSQRTTHMLADAAPRLLITDSATAPQLPATSIPLLMLDRLDADGTAGHPDQRPHPDSLAYIMYTSGSTGKPKAVAITHRNVVALFAGLRRTCQFAATDVWAWCHCPAFDFAVWEMWGALLHGAQVVAVPWTTVRSPWELWQLIVRERITVLSQTPSAFYELMQVERESVSTTTDSALRLVVFGGEPLRTSRLQGWYPEDRAQVPTLINMYGITEATVHTTHRTLTSSDSTNMASVIGGPLDNVQVYVLDTGLCVVPPGVAGELYIAGAGLARGYRGRAGLTAARFVACPFGGARGERMYRTGDVVRWNARGDLEFVGRADDQLKIRGFRVEPGEVEAALAAHPRVAQAVVTAHSEQLVGYVLLDAQRMLDREPDREAQLVGQWQQVYGGLYEQSRAEMGHDFSGWNSSYTQAPIPLAEMREWRAAAVARILGLRPKRMLEIGVGSGLLLAQLAPQCEHYWGTDFSPATISRLQAQVAATGWADRVRLTAQPADVADGLPAGYFNVVVLNSVIQYFPNAGYLLEVIGLALRLLAPGGAIFLGDVRNLSLLHAFSTSVVCAQAQDEETAGVLRERVRQELLAEQELLLAPEFFIALAEQFDDIGAVDIQLKQMSTVNELSGYRYEVVLRKQPVAVVSCAQLPAEPWQRWRNLDALEWYLDGQRPTGLRVRGVPHRAVRADVQLATALSRAEGRVPVQQLTVNVPPRGAVLPDECRRLAERVGYAVAVTWSPTPGLLDLVFTAADVNLSDVYQPATAVRGMAGYVNDPASIQRGGEVRRLVAERLPEFMVPATVMVLDGLPLTVNGKVDRKALPAPEFVGAAMYHAPRDGREALLARLFAEVLGLTRVGTDDGFFDLGGHSLSVTRLVARIRAELDAEVPIRALFEAPTVAQLADWLDAHSGRDVRAPLVVQPRLERIPLSYAQSRIWFLHRYEGPSATYNIPLALRLTGQLNVAALDVSISDVVARHESLRTLITEIDGVAYQQILPDAVVALTVVDLANGQSLTEVVNQAAQYRFDLAAEMPLRAQLIRVSDVEHVLVLVLHHIAGDGASLLPLTQNLASAYAARSAGQAPAWTPLSVQYADYTLWQQQVLGDENDPESILARQFAYWQTELAAAPAQIALPCDRPRPARQSFRGELVSFGVDANLRARLDSLARATGTTVSMVLQAALAVLLRKLGAGDDICIGGPIAGRTDAALADLIGFFVNSWVLRVDTSGNHSFTDLLAQVRTKALAGYEN</sequence>
<dbReference type="Gene3D" id="3.30.300.30">
    <property type="match status" value="2"/>
</dbReference>
<dbReference type="InterPro" id="IPR013217">
    <property type="entry name" value="Methyltransf_12"/>
</dbReference>
<dbReference type="InterPro" id="IPR042099">
    <property type="entry name" value="ANL_N_sf"/>
</dbReference>
<dbReference type="InterPro" id="IPR020806">
    <property type="entry name" value="PKS_PP-bd"/>
</dbReference>
<feature type="domain" description="Carrier" evidence="5">
    <location>
        <begin position="1010"/>
        <end position="1085"/>
    </location>
</feature>
<dbReference type="OrthoDB" id="3691933at2"/>
<dbReference type="SUPFAM" id="SSF56801">
    <property type="entry name" value="Acetyl-CoA synthetase-like"/>
    <property type="match status" value="1"/>
</dbReference>
<dbReference type="InterPro" id="IPR023213">
    <property type="entry name" value="CAT-like_dom_sf"/>
</dbReference>
<evidence type="ECO:0000313" key="6">
    <source>
        <dbReference type="EMBL" id="KAA1244957.1"/>
    </source>
</evidence>
<dbReference type="PROSITE" id="PS00455">
    <property type="entry name" value="AMP_BINDING"/>
    <property type="match status" value="1"/>
</dbReference>
<keyword evidence="3" id="KW-0597">Phosphoprotein</keyword>
<protein>
    <submittedName>
        <fullName evidence="6">Amino acid adenylation domain-containing protein</fullName>
    </submittedName>
</protein>